<dbReference type="EMBL" id="CP036347">
    <property type="protein sequence ID" value="QDU02409.1"/>
    <property type="molecule type" value="Genomic_DNA"/>
</dbReference>
<dbReference type="InterPro" id="IPR003959">
    <property type="entry name" value="ATPase_AAA_core"/>
</dbReference>
<dbReference type="Gene3D" id="3.40.50.300">
    <property type="entry name" value="P-loop containing nucleotide triphosphate hydrolases"/>
    <property type="match status" value="2"/>
</dbReference>
<feature type="domain" description="ATPase AAA-type core" evidence="1">
    <location>
        <begin position="107"/>
        <end position="388"/>
    </location>
</feature>
<reference evidence="2 3" key="1">
    <citation type="submission" date="2019-02" db="EMBL/GenBank/DDBJ databases">
        <title>Deep-cultivation of Planctomycetes and their phenomic and genomic characterization uncovers novel biology.</title>
        <authorList>
            <person name="Wiegand S."/>
            <person name="Jogler M."/>
            <person name="Boedeker C."/>
            <person name="Pinto D."/>
            <person name="Vollmers J."/>
            <person name="Rivas-Marin E."/>
            <person name="Kohn T."/>
            <person name="Peeters S.H."/>
            <person name="Heuer A."/>
            <person name="Rast P."/>
            <person name="Oberbeckmann S."/>
            <person name="Bunk B."/>
            <person name="Jeske O."/>
            <person name="Meyerdierks A."/>
            <person name="Storesund J.E."/>
            <person name="Kallscheuer N."/>
            <person name="Luecker S."/>
            <person name="Lage O.M."/>
            <person name="Pohl T."/>
            <person name="Merkel B.J."/>
            <person name="Hornburger P."/>
            <person name="Mueller R.-W."/>
            <person name="Bruemmer F."/>
            <person name="Labrenz M."/>
            <person name="Spormann A.M."/>
            <person name="Op den Camp H."/>
            <person name="Overmann J."/>
            <person name="Amann R."/>
            <person name="Jetten M.S.M."/>
            <person name="Mascher T."/>
            <person name="Medema M.H."/>
            <person name="Devos D.P."/>
            <person name="Kaster A.-K."/>
            <person name="Ovreas L."/>
            <person name="Rohde M."/>
            <person name="Galperin M.Y."/>
            <person name="Jogler C."/>
        </authorList>
    </citation>
    <scope>NUCLEOTIDE SEQUENCE [LARGE SCALE GENOMIC DNA]</scope>
    <source>
        <strain evidence="2 3">V6</strain>
    </source>
</reference>
<dbReference type="GO" id="GO:0016887">
    <property type="term" value="F:ATP hydrolysis activity"/>
    <property type="evidence" value="ECO:0007669"/>
    <property type="project" value="InterPro"/>
</dbReference>
<dbReference type="Proteomes" id="UP000320722">
    <property type="component" value="Chromosome"/>
</dbReference>
<name>A0A517WAY6_9PLAN</name>
<evidence type="ECO:0000259" key="1">
    <source>
        <dbReference type="Pfam" id="PF13304"/>
    </source>
</evidence>
<accession>A0A517WAY6</accession>
<organism evidence="2 3">
    <name type="scientific">Gimesia chilikensis</name>
    <dbReference type="NCBI Taxonomy" id="2605989"/>
    <lineage>
        <taxon>Bacteria</taxon>
        <taxon>Pseudomonadati</taxon>
        <taxon>Planctomycetota</taxon>
        <taxon>Planctomycetia</taxon>
        <taxon>Planctomycetales</taxon>
        <taxon>Planctomycetaceae</taxon>
        <taxon>Gimesia</taxon>
    </lineage>
</organism>
<evidence type="ECO:0000313" key="3">
    <source>
        <dbReference type="Proteomes" id="UP000320722"/>
    </source>
</evidence>
<dbReference type="PANTHER" id="PTHR40396:SF1">
    <property type="entry name" value="ATPASE AAA-TYPE CORE DOMAIN-CONTAINING PROTEIN"/>
    <property type="match status" value="1"/>
</dbReference>
<dbReference type="PANTHER" id="PTHR40396">
    <property type="entry name" value="ATPASE-LIKE PROTEIN"/>
    <property type="match status" value="1"/>
</dbReference>
<dbReference type="SUPFAM" id="SSF52540">
    <property type="entry name" value="P-loop containing nucleoside triphosphate hydrolases"/>
    <property type="match status" value="1"/>
</dbReference>
<dbReference type="NCBIfam" id="NF047739">
    <property type="entry name" value="antiphage_MADS3"/>
    <property type="match status" value="1"/>
</dbReference>
<protein>
    <recommendedName>
        <fullName evidence="1">ATPase AAA-type core domain-containing protein</fullName>
    </recommendedName>
</protein>
<proteinExistence type="predicted"/>
<sequence length="437" mass="48824">MITRIEAYRYRCFAQLAVDLGEYNVLAGPNGAGKTTLLDIPTLLGDLLNQRRFIAEAFLETQPTWPQAPRAHTLRDLIHKQVGDDFVIVIEAKLPDKIANAIYDTSPESVKKDREKSPDCIRYELRLEDFNNSLQVANEYLYLFPESRRPELGAAGGLQGEPEEVLKSGRPKLRDVTWRPIIHRDSGDPARFCEETSTRSKPTDNRLAPTQLAFGGLSVDEMMFPAGNWLRDLLEQDTVFYDPKWSDLRQASLPGQPDSLLPDGSNLPWMVKNLKENDPDRFEAWVEHVQTALPIESIDVVVREGDYHAYFVVHYEGGYQVTSSGLSDGTLRIIALTLIPYLTKIPGLVVTEEPENGIHPKAIEVVLQSLTSVYDGQVWISTHSPIVLAHTELESVLCCRMNDDGSVSVIHGNKHPQLKEWKGGVDLGTLFAAGVLG</sequence>
<gene>
    <name evidence="2" type="ORF">V6x_21120</name>
</gene>
<dbReference type="Pfam" id="PF13304">
    <property type="entry name" value="AAA_21"/>
    <property type="match status" value="1"/>
</dbReference>
<dbReference type="RefSeq" id="WP_145039175.1">
    <property type="nucleotide sequence ID" value="NZ_CP036347.1"/>
</dbReference>
<dbReference type="InterPro" id="IPR027417">
    <property type="entry name" value="P-loop_NTPase"/>
</dbReference>
<dbReference type="InterPro" id="IPR014555">
    <property type="entry name" value="RecF-like"/>
</dbReference>
<dbReference type="GO" id="GO:0005524">
    <property type="term" value="F:ATP binding"/>
    <property type="evidence" value="ECO:0007669"/>
    <property type="project" value="InterPro"/>
</dbReference>
<evidence type="ECO:0000313" key="2">
    <source>
        <dbReference type="EMBL" id="QDU02409.1"/>
    </source>
</evidence>
<dbReference type="CDD" id="cd00267">
    <property type="entry name" value="ABC_ATPase"/>
    <property type="match status" value="1"/>
</dbReference>
<dbReference type="AlphaFoldDB" id="A0A517WAY6"/>
<dbReference type="PIRSF" id="PIRSF029347">
    <property type="entry name" value="RecF"/>
    <property type="match status" value="1"/>
</dbReference>